<dbReference type="SUPFAM" id="SSF51735">
    <property type="entry name" value="NAD(P)-binding Rossmann-fold domains"/>
    <property type="match status" value="1"/>
</dbReference>
<dbReference type="InterPro" id="IPR002347">
    <property type="entry name" value="SDR_fam"/>
</dbReference>
<protein>
    <recommendedName>
        <fullName evidence="3">SDR family oxidoreductase</fullName>
    </recommendedName>
</protein>
<dbReference type="EMBL" id="LPEQ01000035">
    <property type="protein sequence ID" value="KVV54126.1"/>
    <property type="molecule type" value="Genomic_DNA"/>
</dbReference>
<reference evidence="1 2" key="1">
    <citation type="submission" date="2015-11" db="EMBL/GenBank/DDBJ databases">
        <title>Expanding the genomic diversity of Burkholderia species for the development of highly accurate diagnostics.</title>
        <authorList>
            <person name="Sahl J."/>
            <person name="Keim P."/>
            <person name="Wagner D."/>
        </authorList>
    </citation>
    <scope>NUCLEOTIDE SEQUENCE [LARGE SCALE GENOMIC DNA]</scope>
    <source>
        <strain evidence="1 2">MSMB1301WGS</strain>
    </source>
</reference>
<comment type="caution">
    <text evidence="1">The sequence shown here is derived from an EMBL/GenBank/DDBJ whole genome shotgun (WGS) entry which is preliminary data.</text>
</comment>
<evidence type="ECO:0000313" key="2">
    <source>
        <dbReference type="Proteomes" id="UP000062317"/>
    </source>
</evidence>
<gene>
    <name evidence="1" type="ORF">WT27_27285</name>
</gene>
<dbReference type="AlphaFoldDB" id="A0A106EA32"/>
<dbReference type="Pfam" id="PF13561">
    <property type="entry name" value="adh_short_C2"/>
    <property type="match status" value="1"/>
</dbReference>
<evidence type="ECO:0008006" key="3">
    <source>
        <dbReference type="Google" id="ProtNLM"/>
    </source>
</evidence>
<dbReference type="Gene3D" id="3.40.50.720">
    <property type="entry name" value="NAD(P)-binding Rossmann-like Domain"/>
    <property type="match status" value="1"/>
</dbReference>
<keyword evidence="2" id="KW-1185">Reference proteome</keyword>
<name>A0A106EA32_9BURK</name>
<sequence>MGDASRDGAAAGIRDFDPSSIARIGKPEEVASLVLFPASDESVYCTGSEFIVDGEMLAGSTFH</sequence>
<evidence type="ECO:0000313" key="1">
    <source>
        <dbReference type="EMBL" id="KVV54126.1"/>
    </source>
</evidence>
<organism evidence="1 2">
    <name type="scientific">Burkholderia territorii</name>
    <dbReference type="NCBI Taxonomy" id="1503055"/>
    <lineage>
        <taxon>Bacteria</taxon>
        <taxon>Pseudomonadati</taxon>
        <taxon>Pseudomonadota</taxon>
        <taxon>Betaproteobacteria</taxon>
        <taxon>Burkholderiales</taxon>
        <taxon>Burkholderiaceae</taxon>
        <taxon>Burkholderia</taxon>
        <taxon>Burkholderia cepacia complex</taxon>
    </lineage>
</organism>
<proteinExistence type="predicted"/>
<dbReference type="RefSeq" id="WP_060103655.1">
    <property type="nucleotide sequence ID" value="NZ_LPEQ01000035.1"/>
</dbReference>
<accession>A0A106EA32</accession>
<dbReference type="Proteomes" id="UP000062317">
    <property type="component" value="Unassembled WGS sequence"/>
</dbReference>
<dbReference type="InterPro" id="IPR036291">
    <property type="entry name" value="NAD(P)-bd_dom_sf"/>
</dbReference>